<feature type="transmembrane region" description="Helical" evidence="1">
    <location>
        <begin position="20"/>
        <end position="42"/>
    </location>
</feature>
<dbReference type="GeneTree" id="ENSGT00940000154607"/>
<keyword evidence="1" id="KW-0812">Transmembrane</keyword>
<dbReference type="AlphaFoldDB" id="A0A8C8BWU0"/>
<accession>A0A8C8BWU0</accession>
<name>A0A8C8BWU0_ONCTS</name>
<organism evidence="2 3">
    <name type="scientific">Oncorhynchus tshawytscha</name>
    <name type="common">Chinook salmon</name>
    <name type="synonym">Salmo tshawytscha</name>
    <dbReference type="NCBI Taxonomy" id="74940"/>
    <lineage>
        <taxon>Eukaryota</taxon>
        <taxon>Metazoa</taxon>
        <taxon>Chordata</taxon>
        <taxon>Craniata</taxon>
        <taxon>Vertebrata</taxon>
        <taxon>Euteleostomi</taxon>
        <taxon>Actinopterygii</taxon>
        <taxon>Neopterygii</taxon>
        <taxon>Teleostei</taxon>
        <taxon>Protacanthopterygii</taxon>
        <taxon>Salmoniformes</taxon>
        <taxon>Salmonidae</taxon>
        <taxon>Salmoninae</taxon>
        <taxon>Oncorhynchus</taxon>
    </lineage>
</organism>
<dbReference type="Proteomes" id="UP000694402">
    <property type="component" value="Unassembled WGS sequence"/>
</dbReference>
<protein>
    <submittedName>
        <fullName evidence="2">Uncharacterized protein</fullName>
    </submittedName>
</protein>
<keyword evidence="1" id="KW-0472">Membrane</keyword>
<evidence type="ECO:0000313" key="2">
    <source>
        <dbReference type="Ensembl" id="ENSOTSP00005003403.2"/>
    </source>
</evidence>
<evidence type="ECO:0000313" key="3">
    <source>
        <dbReference type="Proteomes" id="UP000694402"/>
    </source>
</evidence>
<keyword evidence="3" id="KW-1185">Reference proteome</keyword>
<feature type="transmembrane region" description="Helical" evidence="1">
    <location>
        <begin position="172"/>
        <end position="191"/>
    </location>
</feature>
<feature type="transmembrane region" description="Helical" evidence="1">
    <location>
        <begin position="133"/>
        <end position="152"/>
    </location>
</feature>
<reference evidence="2" key="2">
    <citation type="submission" date="2025-09" db="UniProtKB">
        <authorList>
            <consortium name="Ensembl"/>
        </authorList>
    </citation>
    <scope>IDENTIFICATION</scope>
</reference>
<dbReference type="Ensembl" id="ENSOTST00005003784.2">
    <property type="protein sequence ID" value="ENSOTSP00005003403.2"/>
    <property type="gene ID" value="ENSOTSG00005001942.2"/>
</dbReference>
<keyword evidence="1" id="KW-1133">Transmembrane helix</keyword>
<proteinExistence type="predicted"/>
<sequence>MVAFGEILINVGDVGLFQKLILLGLCLQNLIFPVLFTSFLFVQTDSGRHCNTDWILRAGANLSSEEQLNLTVPREQHGAFSRCLMFNPVDWDINTIRENGFRPLSARRDGSTTRHYETTIVTSFDLVCEKDHLVGVAQTMFMAGIGFGSLFFGPTAESYGHRQTTTCGAGLITTFVMVAPQALVLIYISILESARW</sequence>
<reference evidence="2" key="1">
    <citation type="submission" date="2025-08" db="UniProtKB">
        <authorList>
            <consortium name="Ensembl"/>
        </authorList>
    </citation>
    <scope>IDENTIFICATION</scope>
</reference>
<evidence type="ECO:0000256" key="1">
    <source>
        <dbReference type="SAM" id="Phobius"/>
    </source>
</evidence>